<evidence type="ECO:0000313" key="1">
    <source>
        <dbReference type="EMBL" id="KAK1784216.1"/>
    </source>
</evidence>
<dbReference type="EMBL" id="JAROKS010000411">
    <property type="protein sequence ID" value="KAK1784216.1"/>
    <property type="molecule type" value="Genomic_DNA"/>
</dbReference>
<dbReference type="Proteomes" id="UP001239994">
    <property type="component" value="Unassembled WGS sequence"/>
</dbReference>
<protein>
    <submittedName>
        <fullName evidence="1">Uncharacterized protein</fullName>
    </submittedName>
</protein>
<keyword evidence="2" id="KW-1185">Reference proteome</keyword>
<reference evidence="1" key="1">
    <citation type="submission" date="2023-03" db="EMBL/GenBank/DDBJ databases">
        <title>Electrophorus voltai genome.</title>
        <authorList>
            <person name="Bian C."/>
        </authorList>
    </citation>
    <scope>NUCLEOTIDE SEQUENCE</scope>
    <source>
        <strain evidence="1">CB-2022</strain>
        <tissue evidence="1">Muscle</tissue>
    </source>
</reference>
<dbReference type="AlphaFoldDB" id="A0AAD9DJL6"/>
<sequence>MFLLAGGGHRGNEGDERGCIVGTKPLYVALRLLHDGHSTGSELGYLLPEQATGTAPPQHPLGYAQHSATAFPIHAEYHQARCRPISGPGTSHCLRAGSGTSAGAEADV</sequence>
<gene>
    <name evidence="1" type="ORF">P4O66_003957</name>
</gene>
<comment type="caution">
    <text evidence="1">The sequence shown here is derived from an EMBL/GenBank/DDBJ whole genome shotgun (WGS) entry which is preliminary data.</text>
</comment>
<proteinExistence type="predicted"/>
<organism evidence="1 2">
    <name type="scientific">Electrophorus voltai</name>
    <dbReference type="NCBI Taxonomy" id="2609070"/>
    <lineage>
        <taxon>Eukaryota</taxon>
        <taxon>Metazoa</taxon>
        <taxon>Chordata</taxon>
        <taxon>Craniata</taxon>
        <taxon>Vertebrata</taxon>
        <taxon>Euteleostomi</taxon>
        <taxon>Actinopterygii</taxon>
        <taxon>Neopterygii</taxon>
        <taxon>Teleostei</taxon>
        <taxon>Ostariophysi</taxon>
        <taxon>Gymnotiformes</taxon>
        <taxon>Gymnotoidei</taxon>
        <taxon>Gymnotidae</taxon>
        <taxon>Electrophorus</taxon>
    </lineage>
</organism>
<feature type="non-terminal residue" evidence="1">
    <location>
        <position position="108"/>
    </location>
</feature>
<evidence type="ECO:0000313" key="2">
    <source>
        <dbReference type="Proteomes" id="UP001239994"/>
    </source>
</evidence>
<name>A0AAD9DJL6_9TELE</name>
<accession>A0AAD9DJL6</accession>